<evidence type="ECO:0000313" key="3">
    <source>
        <dbReference type="EMBL" id="QLL59207.1"/>
    </source>
</evidence>
<reference evidence="3 4" key="1">
    <citation type="submission" date="2019-06" db="EMBL/GenBank/DDBJ databases">
        <title>Emergence of pandrug resistant Empedobacter falsenii in China.</title>
        <authorList>
            <person name="Dong N."/>
            <person name="Chen S."/>
            <person name="Zhang R."/>
        </authorList>
    </citation>
    <scope>NUCLEOTIDE SEQUENCE [LARGE SCALE GENOMIC DNA]</scope>
    <source>
        <strain evidence="3 4">1681-1</strain>
    </source>
</reference>
<accession>A0A7H9DVH0</accession>
<dbReference type="RefSeq" id="WP_180905199.1">
    <property type="nucleotide sequence ID" value="NZ_CP040908.1"/>
</dbReference>
<protein>
    <recommendedName>
        <fullName evidence="2">SbsA Ig-like domain-containing protein</fullName>
    </recommendedName>
</protein>
<name>A0A7H9DVH0_9FLAO</name>
<dbReference type="InterPro" id="IPR032812">
    <property type="entry name" value="SbsA_Ig"/>
</dbReference>
<dbReference type="GeneID" id="78402676"/>
<feature type="domain" description="SbsA Ig-like" evidence="2">
    <location>
        <begin position="330"/>
        <end position="436"/>
    </location>
</feature>
<sequence length="437" mass="50893">MRNKTLVLVLFIISSIGFGQKTNSKNIYISDIDNFWVAYDSIQSTNDYSQKIKFINTLYIDKGTKGLKTFMKVRDYSDTIYVKLIDSYPKFWNSVRPNTLTIKNKTKELTKTVKKLKKLYPELKEGEMYFTIGGLRSGGTLYENMVLVGAEIATGTPKTDVSEFENNWLKNVFAKQSLDNIISLNIHEYVHTQQKPNENNSLLHHTLKEGSCDFITELVLGEPIEKQYIFYGKQHFDELKKQFKEEMFVDDFSNWLYNGGQKGKAADLGYFIGYEICKSYYNQAKNKKQAIKDIIELNYQDEKAVENFLRKSGFYEEGFDKNRLLKEYEKKQPYIVKIEPFGNGSTNVDSSIKEFRITFSKPMNPKEYSIQFSKKGKEYSPKITKANFYNNNTTFVLSLELIPTKEYEFVISNRFKSEDGYALKLDNNELIVNFKTK</sequence>
<dbReference type="Pfam" id="PF13205">
    <property type="entry name" value="Big_5"/>
    <property type="match status" value="1"/>
</dbReference>
<dbReference type="Proteomes" id="UP000510643">
    <property type="component" value="Chromosome"/>
</dbReference>
<dbReference type="Pfam" id="PF25594">
    <property type="entry name" value="GldB_lipo"/>
    <property type="match status" value="1"/>
</dbReference>
<dbReference type="KEGG" id="efal:FH779_14420"/>
<dbReference type="InterPro" id="IPR019853">
    <property type="entry name" value="GldB-like"/>
</dbReference>
<evidence type="ECO:0000313" key="4">
    <source>
        <dbReference type="Proteomes" id="UP000510643"/>
    </source>
</evidence>
<keyword evidence="4" id="KW-1185">Reference proteome</keyword>
<dbReference type="AlphaFoldDB" id="A0A7H9DVH0"/>
<organism evidence="3 4">
    <name type="scientific">Empedobacter falsenii</name>
    <dbReference type="NCBI Taxonomy" id="343874"/>
    <lineage>
        <taxon>Bacteria</taxon>
        <taxon>Pseudomonadati</taxon>
        <taxon>Bacteroidota</taxon>
        <taxon>Flavobacteriia</taxon>
        <taxon>Flavobacteriales</taxon>
        <taxon>Weeksellaceae</taxon>
        <taxon>Empedobacter</taxon>
    </lineage>
</organism>
<evidence type="ECO:0000256" key="1">
    <source>
        <dbReference type="ARBA" id="ARBA00022729"/>
    </source>
</evidence>
<evidence type="ECO:0000259" key="2">
    <source>
        <dbReference type="Pfam" id="PF13205"/>
    </source>
</evidence>
<gene>
    <name evidence="3" type="ORF">FH779_14420</name>
</gene>
<dbReference type="EMBL" id="CP040908">
    <property type="protein sequence ID" value="QLL59207.1"/>
    <property type="molecule type" value="Genomic_DNA"/>
</dbReference>
<proteinExistence type="predicted"/>
<keyword evidence="1" id="KW-0732">Signal</keyword>